<dbReference type="AlphaFoldDB" id="A0A1E1XN69"/>
<organism evidence="1">
    <name type="scientific">Amblyomma sculptum</name>
    <name type="common">Tick</name>
    <dbReference type="NCBI Taxonomy" id="1581419"/>
    <lineage>
        <taxon>Eukaryota</taxon>
        <taxon>Metazoa</taxon>
        <taxon>Ecdysozoa</taxon>
        <taxon>Arthropoda</taxon>
        <taxon>Chelicerata</taxon>
        <taxon>Arachnida</taxon>
        <taxon>Acari</taxon>
        <taxon>Parasitiformes</taxon>
        <taxon>Ixodida</taxon>
        <taxon>Ixodoidea</taxon>
        <taxon>Ixodidae</taxon>
        <taxon>Amblyomminae</taxon>
        <taxon>Amblyomma</taxon>
    </lineage>
</organism>
<feature type="non-terminal residue" evidence="1">
    <location>
        <position position="106"/>
    </location>
</feature>
<name>A0A1E1XN69_AMBSC</name>
<dbReference type="PANTHER" id="PTHR31751:SF42">
    <property type="entry name" value="PROTEIN CBG10204"/>
    <property type="match status" value="1"/>
</dbReference>
<evidence type="ECO:0000313" key="1">
    <source>
        <dbReference type="EMBL" id="JAU00783.1"/>
    </source>
</evidence>
<protein>
    <submittedName>
        <fullName evidence="1">Putative secreted protein</fullName>
    </submittedName>
</protein>
<reference evidence="1" key="2">
    <citation type="journal article" date="2017" name="Front. Cell. Infect. Microbiol.">
        <title>Analysis of the Salivary Gland Transcriptome of Unfed and Partially Fed Amblyomma sculptum Ticks and Descriptive Proteome of the Saliva.</title>
        <authorList>
            <person name="Esteves E."/>
            <person name="Maruyama S.R."/>
            <person name="Kawahara R."/>
            <person name="Fujita A."/>
            <person name="Martins L.A."/>
            <person name="Righi A.A."/>
            <person name="Costa F.B."/>
            <person name="Palmisano G."/>
            <person name="Labruna M.B."/>
            <person name="Sa-Nunes A."/>
            <person name="Ribeiro J.M.C."/>
            <person name="Fogaca A.C."/>
        </authorList>
    </citation>
    <scope>NUCLEOTIDE SEQUENCE</scope>
</reference>
<accession>A0A1E1XN69</accession>
<dbReference type="EMBL" id="GFAA01002652">
    <property type="protein sequence ID" value="JAU00783.1"/>
    <property type="molecule type" value="mRNA"/>
</dbReference>
<dbReference type="PANTHER" id="PTHR31751">
    <property type="entry name" value="SI:CH211-108C17.2-RELATED-RELATED"/>
    <property type="match status" value="1"/>
</dbReference>
<proteinExistence type="evidence at transcript level"/>
<sequence>MKLKAIILKKVLLKEILKLSASVQTFAAKCFHSIIIWFAPKHMCFHYSSMVARTYLAALHYNENGTQSQAATKDESKRWVVRYPKAKKAAIVAPVKTNCSYGYIDE</sequence>
<reference evidence="1" key="1">
    <citation type="submission" date="2016-09" db="EMBL/GenBank/DDBJ databases">
        <authorList>
            <person name="Capua I."/>
            <person name="De Benedictis P."/>
            <person name="Joannis T."/>
            <person name="Lombin L.H."/>
            <person name="Cattoli G."/>
        </authorList>
    </citation>
    <scope>NUCLEOTIDE SEQUENCE</scope>
</reference>